<dbReference type="InterPro" id="IPR050377">
    <property type="entry name" value="Radical_SAM_PqqE_MftC-like"/>
</dbReference>
<keyword evidence="3" id="KW-0408">Iron</keyword>
<dbReference type="Pfam" id="PF04055">
    <property type="entry name" value="Radical_SAM"/>
    <property type="match status" value="1"/>
</dbReference>
<gene>
    <name evidence="6" type="ORF">IAA21_09595</name>
</gene>
<dbReference type="InterPro" id="IPR023885">
    <property type="entry name" value="4Fe4S-binding_SPASM_dom"/>
</dbReference>
<feature type="domain" description="Radical SAM core" evidence="5">
    <location>
        <begin position="91"/>
        <end position="306"/>
    </location>
</feature>
<dbReference type="SMART" id="SM00729">
    <property type="entry name" value="Elp3"/>
    <property type="match status" value="1"/>
</dbReference>
<keyword evidence="2" id="KW-0479">Metal-binding</keyword>
<reference evidence="6" key="1">
    <citation type="journal article" date="2021" name="PeerJ">
        <title>Extensive microbial diversity within the chicken gut microbiome revealed by metagenomics and culture.</title>
        <authorList>
            <person name="Gilroy R."/>
            <person name="Ravi A."/>
            <person name="Getino M."/>
            <person name="Pursley I."/>
            <person name="Horton D.L."/>
            <person name="Alikhan N.F."/>
            <person name="Baker D."/>
            <person name="Gharbi K."/>
            <person name="Hall N."/>
            <person name="Watson M."/>
            <person name="Adriaenssens E.M."/>
            <person name="Foster-Nyarko E."/>
            <person name="Jarju S."/>
            <person name="Secka A."/>
            <person name="Antonio M."/>
            <person name="Oren A."/>
            <person name="Chaudhuri R.R."/>
            <person name="La Ragione R."/>
            <person name="Hildebrand F."/>
            <person name="Pallen M.J."/>
        </authorList>
    </citation>
    <scope>NUCLEOTIDE SEQUENCE</scope>
    <source>
        <strain evidence="6">14324</strain>
    </source>
</reference>
<dbReference type="SFLD" id="SFLDS00029">
    <property type="entry name" value="Radical_SAM"/>
    <property type="match status" value="1"/>
</dbReference>
<accession>A0A9D2DTK7</accession>
<dbReference type="InterPro" id="IPR006638">
    <property type="entry name" value="Elp3/MiaA/NifB-like_rSAM"/>
</dbReference>
<evidence type="ECO:0000313" key="7">
    <source>
        <dbReference type="Proteomes" id="UP000824041"/>
    </source>
</evidence>
<evidence type="ECO:0000313" key="6">
    <source>
        <dbReference type="EMBL" id="HIZ23032.1"/>
    </source>
</evidence>
<reference evidence="6" key="2">
    <citation type="submission" date="2021-04" db="EMBL/GenBank/DDBJ databases">
        <authorList>
            <person name="Gilroy R."/>
        </authorList>
    </citation>
    <scope>NUCLEOTIDE SEQUENCE</scope>
    <source>
        <strain evidence="6">14324</strain>
    </source>
</reference>
<dbReference type="PROSITE" id="PS51918">
    <property type="entry name" value="RADICAL_SAM"/>
    <property type="match status" value="1"/>
</dbReference>
<evidence type="ECO:0000259" key="5">
    <source>
        <dbReference type="PROSITE" id="PS51918"/>
    </source>
</evidence>
<evidence type="ECO:0000256" key="4">
    <source>
        <dbReference type="ARBA" id="ARBA00023014"/>
    </source>
</evidence>
<dbReference type="PANTHER" id="PTHR11228:SF7">
    <property type="entry name" value="PQQA PEPTIDE CYCLASE"/>
    <property type="match status" value="1"/>
</dbReference>
<dbReference type="InterPro" id="IPR007197">
    <property type="entry name" value="rSAM"/>
</dbReference>
<dbReference type="SFLD" id="SFLDG01067">
    <property type="entry name" value="SPASM/twitch_domain_containing"/>
    <property type="match status" value="1"/>
</dbReference>
<dbReference type="InterPro" id="IPR058240">
    <property type="entry name" value="rSAM_sf"/>
</dbReference>
<dbReference type="CDD" id="cd01335">
    <property type="entry name" value="Radical_SAM"/>
    <property type="match status" value="1"/>
</dbReference>
<dbReference type="Proteomes" id="UP000824041">
    <property type="component" value="Unassembled WGS sequence"/>
</dbReference>
<evidence type="ECO:0000256" key="2">
    <source>
        <dbReference type="ARBA" id="ARBA00022723"/>
    </source>
</evidence>
<keyword evidence="4" id="KW-0411">Iron-sulfur</keyword>
<dbReference type="GO" id="GO:0003824">
    <property type="term" value="F:catalytic activity"/>
    <property type="evidence" value="ECO:0007669"/>
    <property type="project" value="InterPro"/>
</dbReference>
<comment type="caution">
    <text evidence="6">The sequence shown here is derived from an EMBL/GenBank/DDBJ whole genome shotgun (WGS) entry which is preliminary data.</text>
</comment>
<dbReference type="EMBL" id="DXBU01000128">
    <property type="protein sequence ID" value="HIZ23032.1"/>
    <property type="molecule type" value="Genomic_DNA"/>
</dbReference>
<dbReference type="PANTHER" id="PTHR11228">
    <property type="entry name" value="RADICAL SAM DOMAIN PROTEIN"/>
    <property type="match status" value="1"/>
</dbReference>
<dbReference type="NCBIfam" id="TIGR04085">
    <property type="entry name" value="rSAM_more_4Fe4S"/>
    <property type="match status" value="1"/>
</dbReference>
<proteinExistence type="predicted"/>
<evidence type="ECO:0000256" key="1">
    <source>
        <dbReference type="ARBA" id="ARBA00022691"/>
    </source>
</evidence>
<evidence type="ECO:0000256" key="3">
    <source>
        <dbReference type="ARBA" id="ARBA00023004"/>
    </source>
</evidence>
<dbReference type="GO" id="GO:0046872">
    <property type="term" value="F:metal ion binding"/>
    <property type="evidence" value="ECO:0007669"/>
    <property type="project" value="UniProtKB-KW"/>
</dbReference>
<sequence length="465" mass="54215">MFYRLKANYALRGWEEMSWVLVHRPENKERLLTQEMFQILLLCDGETELPEACLDDAMREALNQCIKEEIVEVLPEAQPMEADQYYRYYHNRYIRRVFWSITGRCNFRCRHCYMDAPDAMLGELSTEQAFDLIDQMADCGVLRVDITGGEPFVRKDFWQLIDRILSYKMTVTQVYTNGWMLNEHVLNEFERRGLKPEMDISFDGAGWHDWMRGVSGAEDAALRALKLCSEHGFYVSVGMCIHRGNIDLLPKTIEKLRSVGVTEVKTAHVDTTDLWKRFSEGNDLTWEEYVDAMLPYIEWYYEAGKPIESLELGGIAAMSREGPCEMNVRHYDGTDKCLDCYLCRPTRWSCYITPEGRLLPCMPMTASPEQERFPKVQDIGLRQGLMDSYYMQFVDSRVKDLFAANAECNSCEYRYDCGGGCRAQALAADHDLMGCDRDMCRMWKEGYVDRIQKELERINKKYDLL</sequence>
<organism evidence="6 7">
    <name type="scientific">Candidatus Blautia faecigallinarum</name>
    <dbReference type="NCBI Taxonomy" id="2838488"/>
    <lineage>
        <taxon>Bacteria</taxon>
        <taxon>Bacillati</taxon>
        <taxon>Bacillota</taxon>
        <taxon>Clostridia</taxon>
        <taxon>Lachnospirales</taxon>
        <taxon>Lachnospiraceae</taxon>
        <taxon>Blautia</taxon>
    </lineage>
</organism>
<dbReference type="SFLD" id="SFLDG01386">
    <property type="entry name" value="main_SPASM_domain-containing"/>
    <property type="match status" value="1"/>
</dbReference>
<protein>
    <submittedName>
        <fullName evidence="6">Radical SAM protein</fullName>
    </submittedName>
</protein>
<dbReference type="AlphaFoldDB" id="A0A9D2DTK7"/>
<dbReference type="Gene3D" id="3.20.20.70">
    <property type="entry name" value="Aldolase class I"/>
    <property type="match status" value="1"/>
</dbReference>
<dbReference type="SUPFAM" id="SSF102114">
    <property type="entry name" value="Radical SAM enzymes"/>
    <property type="match status" value="1"/>
</dbReference>
<dbReference type="InterPro" id="IPR013785">
    <property type="entry name" value="Aldolase_TIM"/>
</dbReference>
<dbReference type="GO" id="GO:0051536">
    <property type="term" value="F:iron-sulfur cluster binding"/>
    <property type="evidence" value="ECO:0007669"/>
    <property type="project" value="UniProtKB-KW"/>
</dbReference>
<keyword evidence="1" id="KW-0949">S-adenosyl-L-methionine</keyword>
<name>A0A9D2DTK7_9FIRM</name>